<feature type="domain" description="G-protein coupled receptors family 1 profile" evidence="7">
    <location>
        <begin position="1"/>
        <end position="266"/>
    </location>
</feature>
<dbReference type="SUPFAM" id="SSF81321">
    <property type="entry name" value="Family A G protein-coupled receptor-like"/>
    <property type="match status" value="1"/>
</dbReference>
<evidence type="ECO:0000259" key="7">
    <source>
        <dbReference type="PROSITE" id="PS50262"/>
    </source>
</evidence>
<feature type="transmembrane region" description="Helical" evidence="6">
    <location>
        <begin position="7"/>
        <end position="26"/>
    </location>
</feature>
<dbReference type="PANTHER" id="PTHR46273">
    <property type="entry name" value="MYOSUPPRESSIN RECEPTOR 1, ISOFORM B-RELATED"/>
    <property type="match status" value="1"/>
</dbReference>
<name>A0A9N9MTW5_9CUCU</name>
<evidence type="ECO:0000256" key="3">
    <source>
        <dbReference type="ARBA" id="ARBA00022692"/>
    </source>
</evidence>
<dbReference type="PRINTS" id="PR00237">
    <property type="entry name" value="GPCRRHODOPSN"/>
</dbReference>
<dbReference type="AlphaFoldDB" id="A0A9N9MTW5"/>
<keyword evidence="9" id="KW-1185">Reference proteome</keyword>
<comment type="similarity">
    <text evidence="2">Belongs to the G-protein coupled receptor 1 family.</text>
</comment>
<dbReference type="Pfam" id="PF10324">
    <property type="entry name" value="7TM_GPCR_Srw"/>
    <property type="match status" value="1"/>
</dbReference>
<dbReference type="PANTHER" id="PTHR46273:SF4">
    <property type="entry name" value="AT19640P"/>
    <property type="match status" value="1"/>
</dbReference>
<protein>
    <recommendedName>
        <fullName evidence="7">G-protein coupled receptors family 1 profile domain-containing protein</fullName>
    </recommendedName>
</protein>
<evidence type="ECO:0000313" key="9">
    <source>
        <dbReference type="Proteomes" id="UP001152799"/>
    </source>
</evidence>
<dbReference type="InterPro" id="IPR053219">
    <property type="entry name" value="GPCR_Dmsr-1"/>
</dbReference>
<evidence type="ECO:0000256" key="4">
    <source>
        <dbReference type="ARBA" id="ARBA00022989"/>
    </source>
</evidence>
<dbReference type="EMBL" id="OU892283">
    <property type="protein sequence ID" value="CAG9771412.1"/>
    <property type="molecule type" value="Genomic_DNA"/>
</dbReference>
<keyword evidence="3 6" id="KW-0812">Transmembrane</keyword>
<dbReference type="GO" id="GO:0008528">
    <property type="term" value="F:G protein-coupled peptide receptor activity"/>
    <property type="evidence" value="ECO:0007669"/>
    <property type="project" value="InterPro"/>
</dbReference>
<keyword evidence="4 6" id="KW-1133">Transmembrane helix</keyword>
<keyword evidence="5 6" id="KW-0472">Membrane</keyword>
<reference evidence="8" key="1">
    <citation type="submission" date="2022-01" db="EMBL/GenBank/DDBJ databases">
        <authorList>
            <person name="King R."/>
        </authorList>
    </citation>
    <scope>NUCLEOTIDE SEQUENCE</scope>
</reference>
<dbReference type="InterPro" id="IPR000276">
    <property type="entry name" value="GPCR_Rhodpsn"/>
</dbReference>
<feature type="transmembrane region" description="Helical" evidence="6">
    <location>
        <begin position="160"/>
        <end position="184"/>
    </location>
</feature>
<evidence type="ECO:0000313" key="8">
    <source>
        <dbReference type="EMBL" id="CAG9771412.1"/>
    </source>
</evidence>
<dbReference type="InterPro" id="IPR017452">
    <property type="entry name" value="GPCR_Rhodpsn_7TM"/>
</dbReference>
<evidence type="ECO:0000256" key="6">
    <source>
        <dbReference type="SAM" id="Phobius"/>
    </source>
</evidence>
<feature type="transmembrane region" description="Helical" evidence="6">
    <location>
        <begin position="227"/>
        <end position="249"/>
    </location>
</feature>
<dbReference type="Gene3D" id="1.20.1070.10">
    <property type="entry name" value="Rhodopsin 7-helix transmembrane proteins"/>
    <property type="match status" value="1"/>
</dbReference>
<evidence type="ECO:0000256" key="1">
    <source>
        <dbReference type="ARBA" id="ARBA00004370"/>
    </source>
</evidence>
<comment type="subcellular location">
    <subcellularLocation>
        <location evidence="1">Membrane</location>
    </subcellularLocation>
</comment>
<evidence type="ECO:0000256" key="5">
    <source>
        <dbReference type="ARBA" id="ARBA00023136"/>
    </source>
</evidence>
<organism evidence="8 9">
    <name type="scientific">Ceutorhynchus assimilis</name>
    <name type="common">cabbage seed weevil</name>
    <dbReference type="NCBI Taxonomy" id="467358"/>
    <lineage>
        <taxon>Eukaryota</taxon>
        <taxon>Metazoa</taxon>
        <taxon>Ecdysozoa</taxon>
        <taxon>Arthropoda</taxon>
        <taxon>Hexapoda</taxon>
        <taxon>Insecta</taxon>
        <taxon>Pterygota</taxon>
        <taxon>Neoptera</taxon>
        <taxon>Endopterygota</taxon>
        <taxon>Coleoptera</taxon>
        <taxon>Polyphaga</taxon>
        <taxon>Cucujiformia</taxon>
        <taxon>Curculionidae</taxon>
        <taxon>Ceutorhynchinae</taxon>
        <taxon>Ceutorhynchus</taxon>
    </lineage>
</organism>
<dbReference type="Proteomes" id="UP001152799">
    <property type="component" value="Chromosome 7"/>
</dbReference>
<dbReference type="GO" id="GO:0005886">
    <property type="term" value="C:plasma membrane"/>
    <property type="evidence" value="ECO:0007669"/>
    <property type="project" value="TreeGrafter"/>
</dbReference>
<evidence type="ECO:0000256" key="2">
    <source>
        <dbReference type="ARBA" id="ARBA00010663"/>
    </source>
</evidence>
<feature type="transmembrane region" description="Helical" evidence="6">
    <location>
        <begin position="46"/>
        <end position="70"/>
    </location>
</feature>
<proteinExistence type="inferred from homology"/>
<sequence length="266" mass="30781">MKSPTNYILTALATADVIVMLEYMPFSYLQDKGTYYYYTYNFASFLIFHAVFTNAFHFISCSLAIILAIWRYIAVKFPQNNQDWCDESRTKYTVVFTYLFCACVCTPLLTSMKINEQEAFQLSDGTIVLNKTLIRNMDNITNFTIYFTNYRNTIFRDIGFYVYGIVLKLIPCILLVVLSTFLVIELFKTKQRRKALHADGSVSKLLKKKLNQKQADKVKQFHRTTKMLLAVLLLFLMAEFPQAMMGLLVPILGEKFSEECYGPLGK</sequence>
<dbReference type="InterPro" id="IPR019427">
    <property type="entry name" value="7TM_GPCR_serpentine_rcpt_Srw"/>
</dbReference>
<gene>
    <name evidence="8" type="ORF">CEUTPL_LOCUS11845</name>
</gene>
<feature type="transmembrane region" description="Helical" evidence="6">
    <location>
        <begin position="91"/>
        <end position="110"/>
    </location>
</feature>
<accession>A0A9N9MTW5</accession>
<dbReference type="PROSITE" id="PS50262">
    <property type="entry name" value="G_PROTEIN_RECEP_F1_2"/>
    <property type="match status" value="1"/>
</dbReference>
<dbReference type="OrthoDB" id="5864054at2759"/>